<reference evidence="3 4" key="1">
    <citation type="submission" date="2018-06" db="EMBL/GenBank/DDBJ databases">
        <title>Genomic Encyclopedia of Type Strains, Phase III (KMG-III): the genomes of soil and plant-associated and newly described type strains.</title>
        <authorList>
            <person name="Whitman W."/>
        </authorList>
    </citation>
    <scope>NUCLEOTIDE SEQUENCE [LARGE SCALE GENOMIC DNA]</scope>
    <source>
        <strain evidence="3 4">LMG 23644</strain>
    </source>
</reference>
<dbReference type="InterPro" id="IPR029063">
    <property type="entry name" value="SAM-dependent_MTases_sf"/>
</dbReference>
<organism evidence="3 4">
    <name type="scientific">Paraburkholderia bryophila</name>
    <dbReference type="NCBI Taxonomy" id="420952"/>
    <lineage>
        <taxon>Bacteria</taxon>
        <taxon>Pseudomonadati</taxon>
        <taxon>Pseudomonadota</taxon>
        <taxon>Betaproteobacteria</taxon>
        <taxon>Burkholderiales</taxon>
        <taxon>Burkholderiaceae</taxon>
        <taxon>Paraburkholderia</taxon>
    </lineage>
</organism>
<dbReference type="InterPro" id="IPR003788">
    <property type="entry name" value="NDUFAF7"/>
</dbReference>
<dbReference type="SUPFAM" id="SSF53335">
    <property type="entry name" value="S-adenosyl-L-methionine-dependent methyltransferases"/>
    <property type="match status" value="1"/>
</dbReference>
<dbReference type="Gene3D" id="3.40.50.12710">
    <property type="match status" value="1"/>
</dbReference>
<gene>
    <name evidence="3" type="ORF">BX591_116109</name>
</gene>
<keyword evidence="2 3" id="KW-0808">Transferase</keyword>
<dbReference type="GO" id="GO:0035243">
    <property type="term" value="F:protein-arginine omega-N symmetric methyltransferase activity"/>
    <property type="evidence" value="ECO:0007669"/>
    <property type="project" value="TreeGrafter"/>
</dbReference>
<evidence type="ECO:0000256" key="1">
    <source>
        <dbReference type="ARBA" id="ARBA00022603"/>
    </source>
</evidence>
<accession>A0A329BUY8</accession>
<dbReference type="PANTHER" id="PTHR12049:SF7">
    <property type="entry name" value="PROTEIN ARGININE METHYLTRANSFERASE NDUFAF7, MITOCHONDRIAL"/>
    <property type="match status" value="1"/>
</dbReference>
<sequence>MNPKAHQPDSLPAPGPSALAQSEALVAQLRAELDSAGGWLPFDRYMERALYAPGLGYYSGGARKFGLRGDDGSDFVTAPELSPLFATTLARPLAEALRASGTREVMEFGAGTGKLAAGLLSAFEALGAEFDSYAIVDLSGELRERQRETIEAAAPSLAARVRWLDALPERFEGVMIGNEVLDAMPVRLFSFNTGVWHERGVVSHNGVFAFEDRVVSAADDLALLSEIDTETANDAYVTETHEAARAFTRTICTMLARGAAFFIDYGFPRHEYYHAQRAQGTLMCHYRHRAHGDPFLYPGLQDITAHVEFTGIAEAGCETGADLLGFTSQARFLLNAGITEALSEIDPSDTKRFLPAANAVQKLLSEAEMGELFKVIAFSRGLDDTLQAFSSGDRSHTL</sequence>
<dbReference type="RefSeq" id="WP_111933442.1">
    <property type="nucleotide sequence ID" value="NZ_CADFFP010000019.1"/>
</dbReference>
<dbReference type="InterPro" id="IPR038375">
    <property type="entry name" value="NDUFAF7_sf"/>
</dbReference>
<protein>
    <submittedName>
        <fullName evidence="3">SAM-dependent MidA family methyltransferase</fullName>
    </submittedName>
</protein>
<dbReference type="GO" id="GO:0032259">
    <property type="term" value="P:methylation"/>
    <property type="evidence" value="ECO:0007669"/>
    <property type="project" value="UniProtKB-KW"/>
</dbReference>
<comment type="caution">
    <text evidence="3">The sequence shown here is derived from an EMBL/GenBank/DDBJ whole genome shotgun (WGS) entry which is preliminary data.</text>
</comment>
<dbReference type="STRING" id="1169143.GCA_000383275_05788"/>
<evidence type="ECO:0000313" key="4">
    <source>
        <dbReference type="Proteomes" id="UP000248918"/>
    </source>
</evidence>
<dbReference type="EMBL" id="QLTK01000016">
    <property type="protein sequence ID" value="RAS25311.1"/>
    <property type="molecule type" value="Genomic_DNA"/>
</dbReference>
<evidence type="ECO:0000313" key="3">
    <source>
        <dbReference type="EMBL" id="RAS25311.1"/>
    </source>
</evidence>
<evidence type="ECO:0000256" key="2">
    <source>
        <dbReference type="ARBA" id="ARBA00022679"/>
    </source>
</evidence>
<keyword evidence="1 3" id="KW-0489">Methyltransferase</keyword>
<dbReference type="AlphaFoldDB" id="A0A329BUY8"/>
<dbReference type="Proteomes" id="UP000248918">
    <property type="component" value="Unassembled WGS sequence"/>
</dbReference>
<proteinExistence type="predicted"/>
<dbReference type="OrthoDB" id="9794208at2"/>
<dbReference type="Pfam" id="PF02636">
    <property type="entry name" value="Methyltransf_28"/>
    <property type="match status" value="1"/>
</dbReference>
<name>A0A329BUY8_9BURK</name>
<dbReference type="PANTHER" id="PTHR12049">
    <property type="entry name" value="PROTEIN ARGININE METHYLTRANSFERASE NDUFAF7, MITOCHONDRIAL"/>
    <property type="match status" value="1"/>
</dbReference>